<evidence type="ECO:0000256" key="2">
    <source>
        <dbReference type="ARBA" id="ARBA00009173"/>
    </source>
</evidence>
<comment type="similarity">
    <text evidence="2">Belongs to the complex I 20 kDa subunit family.</text>
</comment>
<dbReference type="Proteomes" id="UP000228886">
    <property type="component" value="Unassembled WGS sequence"/>
</dbReference>
<dbReference type="Pfam" id="PF01058">
    <property type="entry name" value="Oxidored_q6"/>
    <property type="match status" value="1"/>
</dbReference>
<accession>A0A2M7EAA0</accession>
<organism evidence="8 9">
    <name type="scientific">bacterium (Candidatus Ratteibacteria) CG01_land_8_20_14_3_00_40_19</name>
    <dbReference type="NCBI Taxonomy" id="2014290"/>
    <lineage>
        <taxon>Bacteria</taxon>
        <taxon>Candidatus Ratteibacteria</taxon>
    </lineage>
</organism>
<reference evidence="9" key="1">
    <citation type="submission" date="2017-09" db="EMBL/GenBank/DDBJ databases">
        <title>Depth-based differentiation of microbial function through sediment-hosted aquifers and enrichment of novel symbionts in the deep terrestrial subsurface.</title>
        <authorList>
            <person name="Probst A.J."/>
            <person name="Ladd B."/>
            <person name="Jarett J.K."/>
            <person name="Geller-Mcgrath D.E."/>
            <person name="Sieber C.M.K."/>
            <person name="Emerson J.B."/>
            <person name="Anantharaman K."/>
            <person name="Thomas B.C."/>
            <person name="Malmstrom R."/>
            <person name="Stieglmeier M."/>
            <person name="Klingl A."/>
            <person name="Woyke T."/>
            <person name="Ryan C.M."/>
            <person name="Banfield J.F."/>
        </authorList>
    </citation>
    <scope>NUCLEOTIDE SEQUENCE [LARGE SCALE GENOMIC DNA]</scope>
</reference>
<gene>
    <name evidence="8" type="ORF">COS11_01280</name>
</gene>
<dbReference type="EMBL" id="PETL01000064">
    <property type="protein sequence ID" value="PIV64615.1"/>
    <property type="molecule type" value="Genomic_DNA"/>
</dbReference>
<evidence type="ECO:0000256" key="5">
    <source>
        <dbReference type="ARBA" id="ARBA00023004"/>
    </source>
</evidence>
<dbReference type="Gene3D" id="3.40.50.12280">
    <property type="match status" value="1"/>
</dbReference>
<dbReference type="GO" id="GO:0046872">
    <property type="term" value="F:metal ion binding"/>
    <property type="evidence" value="ECO:0007669"/>
    <property type="project" value="UniProtKB-KW"/>
</dbReference>
<proteinExistence type="inferred from homology"/>
<dbReference type="AlphaFoldDB" id="A0A2M7EAA0"/>
<evidence type="ECO:0000313" key="8">
    <source>
        <dbReference type="EMBL" id="PIV64615.1"/>
    </source>
</evidence>
<protein>
    <recommendedName>
        <fullName evidence="7">NADH:ubiquinone oxidoreductase-like 20kDa subunit domain-containing protein</fullName>
    </recommendedName>
</protein>
<comment type="caution">
    <text evidence="8">The sequence shown here is derived from an EMBL/GenBank/DDBJ whole genome shotgun (WGS) entry which is preliminary data.</text>
</comment>
<keyword evidence="4" id="KW-0479">Metal-binding</keyword>
<evidence type="ECO:0000256" key="6">
    <source>
        <dbReference type="ARBA" id="ARBA00023014"/>
    </source>
</evidence>
<dbReference type="NCBIfam" id="NF005012">
    <property type="entry name" value="PRK06411.1"/>
    <property type="match status" value="1"/>
</dbReference>
<dbReference type="PANTHER" id="PTHR42989">
    <property type="entry name" value="HYDROGENASE-4 COMPONENT I"/>
    <property type="match status" value="1"/>
</dbReference>
<keyword evidence="6" id="KW-0411">Iron-sulfur</keyword>
<dbReference type="SUPFAM" id="SSF56770">
    <property type="entry name" value="HydA/Nqo6-like"/>
    <property type="match status" value="1"/>
</dbReference>
<evidence type="ECO:0000313" key="9">
    <source>
        <dbReference type="Proteomes" id="UP000228886"/>
    </source>
</evidence>
<dbReference type="PANTHER" id="PTHR42989:SF1">
    <property type="entry name" value="FORMATE HYDROGENLYASE SUBUNIT 7-RELATED"/>
    <property type="match status" value="1"/>
</dbReference>
<evidence type="ECO:0000256" key="1">
    <source>
        <dbReference type="ARBA" id="ARBA00001966"/>
    </source>
</evidence>
<dbReference type="InterPro" id="IPR006137">
    <property type="entry name" value="NADH_UbQ_OxRdtase-like_20kDa"/>
</dbReference>
<keyword evidence="3" id="KW-0004">4Fe-4S</keyword>
<comment type="cofactor">
    <cofactor evidence="1">
        <name>[4Fe-4S] cluster</name>
        <dbReference type="ChEBI" id="CHEBI:49883"/>
    </cofactor>
</comment>
<evidence type="ECO:0000256" key="3">
    <source>
        <dbReference type="ARBA" id="ARBA00022485"/>
    </source>
</evidence>
<evidence type="ECO:0000259" key="7">
    <source>
        <dbReference type="Pfam" id="PF01058"/>
    </source>
</evidence>
<name>A0A2M7EAA0_9BACT</name>
<evidence type="ECO:0000256" key="4">
    <source>
        <dbReference type="ARBA" id="ARBA00022723"/>
    </source>
</evidence>
<dbReference type="GO" id="GO:0051539">
    <property type="term" value="F:4 iron, 4 sulfur cluster binding"/>
    <property type="evidence" value="ECO:0007669"/>
    <property type="project" value="UniProtKB-KW"/>
</dbReference>
<feature type="domain" description="NADH:ubiquinone oxidoreductase-like 20kDa subunit" evidence="7">
    <location>
        <begin position="22"/>
        <end position="133"/>
    </location>
</feature>
<sequence length="137" mass="14871">MGIKLAALKKSLWLFHFNSGSCNNCDIEILDALCPKFDLERFGIKLIGSIRHADVMVVTGFVSRQSAPRLKRLYQQAPKPIIVIACGSCACSGAIFAPSYNMAGPVDKIIPVDAYIPGCPPKPEAIIAAVVKLWKKL</sequence>
<keyword evidence="5" id="KW-0408">Iron</keyword>
<dbReference type="InterPro" id="IPR052375">
    <property type="entry name" value="Complex_I_20kDa-like"/>
</dbReference>